<feature type="region of interest" description="Disordered" evidence="1">
    <location>
        <begin position="1"/>
        <end position="20"/>
    </location>
</feature>
<dbReference type="RefSeq" id="WP_146439136.1">
    <property type="nucleotide sequence ID" value="NZ_SJPL01000001.1"/>
</dbReference>
<evidence type="ECO:0000313" key="3">
    <source>
        <dbReference type="Proteomes" id="UP000317238"/>
    </source>
</evidence>
<dbReference type="Proteomes" id="UP000317238">
    <property type="component" value="Unassembled WGS sequence"/>
</dbReference>
<sequence>MAKKNIHTAQAKTRPGTDSATVHVANGEECEIVFPVPEGCENVKAARMTCQRLEFSIPGEISDGKITFHLEPHHAILNPGGPSTFIVVVAVDDQSIVAYRGTMNGF</sequence>
<evidence type="ECO:0000313" key="2">
    <source>
        <dbReference type="EMBL" id="TWT70007.1"/>
    </source>
</evidence>
<feature type="compositionally biased region" description="Polar residues" evidence="1">
    <location>
        <begin position="7"/>
        <end position="20"/>
    </location>
</feature>
<name>A0A5C5Y2V4_9PLAN</name>
<protein>
    <submittedName>
        <fullName evidence="2">Uncharacterized protein</fullName>
    </submittedName>
</protein>
<evidence type="ECO:0000256" key="1">
    <source>
        <dbReference type="SAM" id="MobiDB-lite"/>
    </source>
</evidence>
<proteinExistence type="predicted"/>
<reference evidence="2 3" key="1">
    <citation type="submission" date="2019-02" db="EMBL/GenBank/DDBJ databases">
        <title>Deep-cultivation of Planctomycetes and their phenomic and genomic characterization uncovers novel biology.</title>
        <authorList>
            <person name="Wiegand S."/>
            <person name="Jogler M."/>
            <person name="Boedeker C."/>
            <person name="Pinto D."/>
            <person name="Vollmers J."/>
            <person name="Rivas-Marin E."/>
            <person name="Kohn T."/>
            <person name="Peeters S.H."/>
            <person name="Heuer A."/>
            <person name="Rast P."/>
            <person name="Oberbeckmann S."/>
            <person name="Bunk B."/>
            <person name="Jeske O."/>
            <person name="Meyerdierks A."/>
            <person name="Storesund J.E."/>
            <person name="Kallscheuer N."/>
            <person name="Luecker S."/>
            <person name="Lage O.M."/>
            <person name="Pohl T."/>
            <person name="Merkel B.J."/>
            <person name="Hornburger P."/>
            <person name="Mueller R.-W."/>
            <person name="Bruemmer F."/>
            <person name="Labrenz M."/>
            <person name="Spormann A.M."/>
            <person name="Op Den Camp H."/>
            <person name="Overmann J."/>
            <person name="Amann R."/>
            <person name="Jetten M.S.M."/>
            <person name="Mascher T."/>
            <person name="Medema M.H."/>
            <person name="Devos D.P."/>
            <person name="Kaster A.-K."/>
            <person name="Ovreas L."/>
            <person name="Rohde M."/>
            <person name="Galperin M.Y."/>
            <person name="Jogler C."/>
        </authorList>
    </citation>
    <scope>NUCLEOTIDE SEQUENCE [LARGE SCALE GENOMIC DNA]</scope>
    <source>
        <strain evidence="2 3">Pan14r</strain>
    </source>
</reference>
<accession>A0A5C5Y2V4</accession>
<organism evidence="2 3">
    <name type="scientific">Crateriforma conspicua</name>
    <dbReference type="NCBI Taxonomy" id="2527996"/>
    <lineage>
        <taxon>Bacteria</taxon>
        <taxon>Pseudomonadati</taxon>
        <taxon>Planctomycetota</taxon>
        <taxon>Planctomycetia</taxon>
        <taxon>Planctomycetales</taxon>
        <taxon>Planctomycetaceae</taxon>
        <taxon>Crateriforma</taxon>
    </lineage>
</organism>
<dbReference type="EMBL" id="SJPL01000001">
    <property type="protein sequence ID" value="TWT70007.1"/>
    <property type="molecule type" value="Genomic_DNA"/>
</dbReference>
<dbReference type="AlphaFoldDB" id="A0A5C5Y2V4"/>
<gene>
    <name evidence="2" type="ORF">Pan14r_23040</name>
</gene>
<comment type="caution">
    <text evidence="2">The sequence shown here is derived from an EMBL/GenBank/DDBJ whole genome shotgun (WGS) entry which is preliminary data.</text>
</comment>
<keyword evidence="3" id="KW-1185">Reference proteome</keyword>